<dbReference type="EMBL" id="JAEQMG010000163">
    <property type="protein sequence ID" value="MBK6089975.1"/>
    <property type="molecule type" value="Genomic_DNA"/>
</dbReference>
<gene>
    <name evidence="2" type="ORF">JKK62_15220</name>
</gene>
<keyword evidence="1" id="KW-1133">Transmembrane helix</keyword>
<sequence length="333" mass="37492">MKKQDKKQQKRITSIGGSALIEGIMMRGPKRTTVACRVDKDTIYTEDIEVKPLFKAKFWKLPLIRGLAGMIDSMRLSYKALGLSADKAMEAGLVEEEEPSKFEKWLEDKFGDKLMNVVMVIASILGIALAIGLFVVLPSMLFTWLIKPLLTDWSESSVRILQSAFEGVLKIALFLSYLSLVSLMNDMKRVFQYHGAEHKTIFCYENDEELTVENVRKQTRFHPRCGTSFLVVTLLVSIFVGLFIPTFPNLPILRPVLRLLLVPVMVGLGYEFIKLCGKYDNKLTRILATPGLWAQRITTREPADEMIECAIEAMTAVIPDDGSDIINDCSCAQ</sequence>
<dbReference type="AlphaFoldDB" id="A0A934WU56"/>
<dbReference type="Pfam" id="PF07136">
    <property type="entry name" value="DUF1385"/>
    <property type="match status" value="1"/>
</dbReference>
<feature type="transmembrane region" description="Helical" evidence="1">
    <location>
        <begin position="256"/>
        <end position="273"/>
    </location>
</feature>
<organism evidence="2 3">
    <name type="scientific">Ruminococcus difficilis</name>
    <dbReference type="NCBI Taxonomy" id="2763069"/>
    <lineage>
        <taxon>Bacteria</taxon>
        <taxon>Bacillati</taxon>
        <taxon>Bacillota</taxon>
        <taxon>Clostridia</taxon>
        <taxon>Eubacteriales</taxon>
        <taxon>Oscillospiraceae</taxon>
        <taxon>Ruminococcus</taxon>
    </lineage>
</organism>
<comment type="caution">
    <text evidence="2">The sequence shown here is derived from an EMBL/GenBank/DDBJ whole genome shotgun (WGS) entry which is preliminary data.</text>
</comment>
<evidence type="ECO:0000256" key="1">
    <source>
        <dbReference type="SAM" id="Phobius"/>
    </source>
</evidence>
<keyword evidence="3" id="KW-1185">Reference proteome</keyword>
<dbReference type="InterPro" id="IPR010787">
    <property type="entry name" value="DUF1385"/>
</dbReference>
<proteinExistence type="predicted"/>
<reference evidence="2" key="1">
    <citation type="submission" date="2021-01" db="EMBL/GenBank/DDBJ databases">
        <title>Genome public.</title>
        <authorList>
            <person name="Liu C."/>
            <person name="Sun Q."/>
        </authorList>
    </citation>
    <scope>NUCLEOTIDE SEQUENCE</scope>
    <source>
        <strain evidence="2">M6</strain>
    </source>
</reference>
<feature type="transmembrane region" description="Helical" evidence="1">
    <location>
        <begin position="160"/>
        <end position="183"/>
    </location>
</feature>
<dbReference type="RefSeq" id="WP_201428665.1">
    <property type="nucleotide sequence ID" value="NZ_JAEQMG010000163.1"/>
</dbReference>
<evidence type="ECO:0000313" key="2">
    <source>
        <dbReference type="EMBL" id="MBK6089975.1"/>
    </source>
</evidence>
<keyword evidence="1" id="KW-0812">Transmembrane</keyword>
<dbReference type="PANTHER" id="PTHR42867:SF1">
    <property type="entry name" value="MEMBRANE PROTEIN-RELATED"/>
    <property type="match status" value="1"/>
</dbReference>
<protein>
    <submittedName>
        <fullName evidence="2">DUF1385 domain-containing protein</fullName>
    </submittedName>
</protein>
<feature type="transmembrane region" description="Helical" evidence="1">
    <location>
        <begin position="225"/>
        <end position="244"/>
    </location>
</feature>
<keyword evidence="1" id="KW-0472">Membrane</keyword>
<name>A0A934WU56_9FIRM</name>
<feature type="transmembrane region" description="Helical" evidence="1">
    <location>
        <begin position="114"/>
        <end position="140"/>
    </location>
</feature>
<evidence type="ECO:0000313" key="3">
    <source>
        <dbReference type="Proteomes" id="UP000633365"/>
    </source>
</evidence>
<dbReference type="PANTHER" id="PTHR42867">
    <property type="entry name" value="MEMBRANE PROTEIN-RELATED"/>
    <property type="match status" value="1"/>
</dbReference>
<dbReference type="Proteomes" id="UP000633365">
    <property type="component" value="Unassembled WGS sequence"/>
</dbReference>
<accession>A0A934WU56</accession>